<feature type="compositionally biased region" description="Basic and acidic residues" evidence="2">
    <location>
        <begin position="1"/>
        <end position="17"/>
    </location>
</feature>
<feature type="region of interest" description="Disordered" evidence="2">
    <location>
        <begin position="1"/>
        <end position="46"/>
    </location>
</feature>
<comment type="caution">
    <text evidence="3">The sequence shown here is derived from an EMBL/GenBank/DDBJ whole genome shotgun (WGS) entry which is preliminary data.</text>
</comment>
<feature type="coiled-coil region" evidence="1">
    <location>
        <begin position="52"/>
        <end position="79"/>
    </location>
</feature>
<evidence type="ECO:0000256" key="1">
    <source>
        <dbReference type="SAM" id="Coils"/>
    </source>
</evidence>
<protein>
    <submittedName>
        <fullName evidence="3">Uncharacterized protein</fullName>
    </submittedName>
</protein>
<evidence type="ECO:0000256" key="2">
    <source>
        <dbReference type="SAM" id="MobiDB-lite"/>
    </source>
</evidence>
<gene>
    <name evidence="3" type="ORF">TGAMA5MH_11094</name>
</gene>
<keyword evidence="1" id="KW-0175">Coiled coil</keyword>
<dbReference type="OrthoDB" id="4779521at2759"/>
<evidence type="ECO:0000313" key="3">
    <source>
        <dbReference type="EMBL" id="PNP37009.1"/>
    </source>
</evidence>
<dbReference type="EMBL" id="MTYH01000243">
    <property type="protein sequence ID" value="PNP37009.1"/>
    <property type="molecule type" value="Genomic_DNA"/>
</dbReference>
<dbReference type="Proteomes" id="UP000236546">
    <property type="component" value="Unassembled WGS sequence"/>
</dbReference>
<proteinExistence type="predicted"/>
<evidence type="ECO:0000313" key="4">
    <source>
        <dbReference type="Proteomes" id="UP000236546"/>
    </source>
</evidence>
<reference evidence="3 4" key="1">
    <citation type="submission" date="2017-02" db="EMBL/GenBank/DDBJ databases">
        <title>Genomes of Trichoderma spp. with biocontrol activity.</title>
        <authorList>
            <person name="Gardiner D."/>
            <person name="Kazan K."/>
            <person name="Vos C."/>
            <person name="Harvey P."/>
        </authorList>
    </citation>
    <scope>NUCLEOTIDE SEQUENCE [LARGE SCALE GENOMIC DNA]</scope>
    <source>
        <strain evidence="3 4">A5MH</strain>
    </source>
</reference>
<organism evidence="3 4">
    <name type="scientific">Trichoderma gamsii</name>
    <dbReference type="NCBI Taxonomy" id="398673"/>
    <lineage>
        <taxon>Eukaryota</taxon>
        <taxon>Fungi</taxon>
        <taxon>Dikarya</taxon>
        <taxon>Ascomycota</taxon>
        <taxon>Pezizomycotina</taxon>
        <taxon>Sordariomycetes</taxon>
        <taxon>Hypocreomycetidae</taxon>
        <taxon>Hypocreales</taxon>
        <taxon>Hypocreaceae</taxon>
        <taxon>Trichoderma</taxon>
    </lineage>
</organism>
<accession>A0A2K0SUR0</accession>
<sequence>MEMNRQDSRMPKDAEKRTTKRVRRASSADTDFEPTINVRSEADGDDSERALLGKVLEEFKDFKEELKDLKEESIKQQERICKLEREIVNTKEQLKQVVTQLEATTRTTIASPSPALGQASYADVARTPPDSFPSNIRTLSSGVTTPSNSSESLFCTIDVSKVGAEERSRSAVLDELGKELPGLNDMLSSENATEVVKVSWLSDRLLKDHGSIVVYLKKATEAARFLREGYFYAGGLSGMRKMRPGGPPS</sequence>
<name>A0A2K0SUR0_9HYPO</name>
<dbReference type="AlphaFoldDB" id="A0A2K0SUR0"/>